<evidence type="ECO:0000256" key="6">
    <source>
        <dbReference type="SAM" id="Phobius"/>
    </source>
</evidence>
<evidence type="ECO:0000313" key="8">
    <source>
        <dbReference type="EMBL" id="EAL68369.1"/>
    </source>
</evidence>
<gene>
    <name evidence="8" type="ORF">DDB_G0278393</name>
</gene>
<reference evidence="8 9" key="1">
    <citation type="journal article" date="2005" name="Nature">
        <title>The genome of the social amoeba Dictyostelium discoideum.</title>
        <authorList>
            <consortium name="The Dictyostelium discoideum Sequencing Consortium"/>
            <person name="Eichinger L."/>
            <person name="Pachebat J.A."/>
            <person name="Glockner G."/>
            <person name="Rajandream M.A."/>
            <person name="Sucgang R."/>
            <person name="Berriman M."/>
            <person name="Song J."/>
            <person name="Olsen R."/>
            <person name="Szafranski K."/>
            <person name="Xu Q."/>
            <person name="Tunggal B."/>
            <person name="Kummerfeld S."/>
            <person name="Madera M."/>
            <person name="Konfortov B.A."/>
            <person name="Rivero F."/>
            <person name="Bankier A.T."/>
            <person name="Lehmann R."/>
            <person name="Hamlin N."/>
            <person name="Davies R."/>
            <person name="Gaudet P."/>
            <person name="Fey P."/>
            <person name="Pilcher K."/>
            <person name="Chen G."/>
            <person name="Saunders D."/>
            <person name="Sodergren E."/>
            <person name="Davis P."/>
            <person name="Kerhornou A."/>
            <person name="Nie X."/>
            <person name="Hall N."/>
            <person name="Anjard C."/>
            <person name="Hemphill L."/>
            <person name="Bason N."/>
            <person name="Farbrother P."/>
            <person name="Desany B."/>
            <person name="Just E."/>
            <person name="Morio T."/>
            <person name="Rost R."/>
            <person name="Churcher C."/>
            <person name="Cooper J."/>
            <person name="Haydock S."/>
            <person name="van Driessche N."/>
            <person name="Cronin A."/>
            <person name="Goodhead I."/>
            <person name="Muzny D."/>
            <person name="Mourier T."/>
            <person name="Pain A."/>
            <person name="Lu M."/>
            <person name="Harper D."/>
            <person name="Lindsay R."/>
            <person name="Hauser H."/>
            <person name="James K."/>
            <person name="Quiles M."/>
            <person name="Madan Babu M."/>
            <person name="Saito T."/>
            <person name="Buchrieser C."/>
            <person name="Wardroper A."/>
            <person name="Felder M."/>
            <person name="Thangavelu M."/>
            <person name="Johnson D."/>
            <person name="Knights A."/>
            <person name="Loulseged H."/>
            <person name="Mungall K."/>
            <person name="Oliver K."/>
            <person name="Price C."/>
            <person name="Quail M.A."/>
            <person name="Urushihara H."/>
            <person name="Hernandez J."/>
            <person name="Rabbinowitsch E."/>
            <person name="Steffen D."/>
            <person name="Sanders M."/>
            <person name="Ma J."/>
            <person name="Kohara Y."/>
            <person name="Sharp S."/>
            <person name="Simmonds M."/>
            <person name="Spiegler S."/>
            <person name="Tivey A."/>
            <person name="Sugano S."/>
            <person name="White B."/>
            <person name="Walker D."/>
            <person name="Woodward J."/>
            <person name="Winckler T."/>
            <person name="Tanaka Y."/>
            <person name="Shaulsky G."/>
            <person name="Schleicher M."/>
            <person name="Weinstock G."/>
            <person name="Rosenthal A."/>
            <person name="Cox E.C."/>
            <person name="Chisholm R.L."/>
            <person name="Gibbs R."/>
            <person name="Loomis W.F."/>
            <person name="Platzer M."/>
            <person name="Kay R.R."/>
            <person name="Williams J."/>
            <person name="Dear P.H."/>
            <person name="Noegel A.A."/>
            <person name="Barrell B."/>
            <person name="Kuspa A."/>
        </authorList>
    </citation>
    <scope>NUCLEOTIDE SEQUENCE [LARGE SCALE GENOMIC DNA]</scope>
    <source>
        <strain evidence="8 9">AX4</strain>
    </source>
</reference>
<protein>
    <submittedName>
        <fullName evidence="8">Immunoglobulin E-set domain-containing protein</fullName>
    </submittedName>
</protein>
<evidence type="ECO:0000256" key="3">
    <source>
        <dbReference type="ARBA" id="ARBA00023136"/>
    </source>
</evidence>
<dbReference type="RefSeq" id="XP_642338.1">
    <property type="nucleotide sequence ID" value="XM_637246.1"/>
</dbReference>
<evidence type="ECO:0000256" key="1">
    <source>
        <dbReference type="ARBA" id="ARBA00004370"/>
    </source>
</evidence>
<accession>Q54Y64</accession>
<feature type="signal peptide" evidence="7">
    <location>
        <begin position="1"/>
        <end position="21"/>
    </location>
</feature>
<evidence type="ECO:0000313" key="9">
    <source>
        <dbReference type="Proteomes" id="UP000002195"/>
    </source>
</evidence>
<dbReference type="AlphaFoldDB" id="Q54Y64"/>
<dbReference type="PaxDb" id="44689-DDB0304758"/>
<comment type="caution">
    <text evidence="8">The sequence shown here is derived from an EMBL/GenBank/DDBJ whole genome shotgun (WGS) entry which is preliminary data.</text>
</comment>
<feature type="chain" id="PRO_5004250323" evidence="7">
    <location>
        <begin position="22"/>
        <end position="497"/>
    </location>
</feature>
<feature type="compositionally biased region" description="Polar residues" evidence="5">
    <location>
        <begin position="465"/>
        <end position="482"/>
    </location>
</feature>
<sequence>MNNKILILLIVLIYFINFIYSQTFYVESSMEPPTQGIPNMEFYLYNIDIDNQDKTPTITFTSSQLKTYGSRKNATTFNFQIPRGCGKDNDIVVQIGTDSYQMKISYQAPIISSCSIVQGGNNNLVMCVGDNFGSDVANLDGSKTIIKYSDQVIPIKTFNDSSITFEIQDYYFSDYINIDVCNVSIATNYLINIDPIFKSYSLPIPLHKSNEIVDIIGIHFSPTLSNSSLNCNSSSSSSSSDGSSTNLTPIICKFENSLKFSCNLSIVNSKIKACSILVNNIIQDTFNIIYSEPIIERVTSIYSYENGNITIYGTDFYEPIQFVKIGNLDCLNPNLTNNHYDDDDGDDDDDDNDKNSKSYITCQLLALPDDYNINFNVNINVTVKSDGLIGIYQSFRYLDKISQGSDNHDQDDKLKWMIPVIIIPIFFGMLTIFIPFILCKNKSTMTAFNNCCMRRFKDPTKSKRNSNGMVSSKIPNNNTTKSISDVNIHGNLANYDD</sequence>
<dbReference type="InterPro" id="IPR052014">
    <property type="entry name" value="Dictyostelium_Tiger"/>
</dbReference>
<keyword evidence="4" id="KW-0325">Glycoprotein</keyword>
<dbReference type="PhylomeDB" id="Q54Y64"/>
<dbReference type="PANTHER" id="PTHR31341">
    <property type="entry name" value="IPT/TIG DOMAIN-CONTAINING PROTEIN-RELATED-RELATED"/>
    <property type="match status" value="1"/>
</dbReference>
<dbReference type="Proteomes" id="UP000002195">
    <property type="component" value="Unassembled WGS sequence"/>
</dbReference>
<keyword evidence="6" id="KW-0812">Transmembrane</keyword>
<comment type="subcellular location">
    <subcellularLocation>
        <location evidence="1">Membrane</location>
    </subcellularLocation>
</comment>
<dbReference type="GO" id="GO:0098742">
    <property type="term" value="P:cell-cell adhesion via plasma-membrane adhesion molecules"/>
    <property type="evidence" value="ECO:0000318"/>
    <property type="project" value="GO_Central"/>
</dbReference>
<dbReference type="HOGENOM" id="CLU_549118_0_0_1"/>
<keyword evidence="6" id="KW-1133">Transmembrane helix</keyword>
<name>Q54Y64_DICDI</name>
<feature type="transmembrane region" description="Helical" evidence="6">
    <location>
        <begin position="416"/>
        <end position="438"/>
    </location>
</feature>
<evidence type="ECO:0000256" key="5">
    <source>
        <dbReference type="SAM" id="MobiDB-lite"/>
    </source>
</evidence>
<dbReference type="PANTHER" id="PTHR31341:SF4">
    <property type="entry name" value="IPT_TIG DOMAIN-CONTAINING PROTEIN-RELATED"/>
    <property type="match status" value="1"/>
</dbReference>
<keyword evidence="9" id="KW-1185">Reference proteome</keyword>
<proteinExistence type="predicted"/>
<keyword evidence="2 7" id="KW-0732">Signal</keyword>
<dbReference type="dictyBase" id="DDB_G0278393"/>
<keyword evidence="3 6" id="KW-0472">Membrane</keyword>
<feature type="region of interest" description="Disordered" evidence="5">
    <location>
        <begin position="460"/>
        <end position="482"/>
    </location>
</feature>
<evidence type="ECO:0000256" key="4">
    <source>
        <dbReference type="ARBA" id="ARBA00023180"/>
    </source>
</evidence>
<evidence type="ECO:0000256" key="2">
    <source>
        <dbReference type="ARBA" id="ARBA00022729"/>
    </source>
</evidence>
<evidence type="ECO:0000256" key="7">
    <source>
        <dbReference type="SAM" id="SignalP"/>
    </source>
</evidence>
<dbReference type="GeneID" id="8621544"/>
<organism evidence="8 9">
    <name type="scientific">Dictyostelium discoideum</name>
    <name type="common">Social amoeba</name>
    <dbReference type="NCBI Taxonomy" id="44689"/>
    <lineage>
        <taxon>Eukaryota</taxon>
        <taxon>Amoebozoa</taxon>
        <taxon>Evosea</taxon>
        <taxon>Eumycetozoa</taxon>
        <taxon>Dictyostelia</taxon>
        <taxon>Dictyosteliales</taxon>
        <taxon>Dictyosteliaceae</taxon>
        <taxon>Dictyostelium</taxon>
    </lineage>
</organism>
<dbReference type="GO" id="GO:0031152">
    <property type="term" value="P:aggregation involved in sorocarp development"/>
    <property type="evidence" value="ECO:0000318"/>
    <property type="project" value="GO_Central"/>
</dbReference>
<dbReference type="EMBL" id="AAFI02000023">
    <property type="protein sequence ID" value="EAL68369.1"/>
    <property type="molecule type" value="Genomic_DNA"/>
</dbReference>
<dbReference type="InParanoid" id="Q54Y64"/>
<dbReference type="GO" id="GO:0009897">
    <property type="term" value="C:external side of plasma membrane"/>
    <property type="evidence" value="ECO:0000318"/>
    <property type="project" value="GO_Central"/>
</dbReference>
<dbReference type="VEuPathDB" id="AmoebaDB:DDB_G0278393"/>
<dbReference type="KEGG" id="ddi:DDB_G0278393"/>